<organism evidence="3 4">
    <name type="scientific">Mortierella alpina</name>
    <name type="common">Oleaginous fungus</name>
    <name type="synonym">Mortierella renispora</name>
    <dbReference type="NCBI Taxonomy" id="64518"/>
    <lineage>
        <taxon>Eukaryota</taxon>
        <taxon>Fungi</taxon>
        <taxon>Fungi incertae sedis</taxon>
        <taxon>Mucoromycota</taxon>
        <taxon>Mortierellomycotina</taxon>
        <taxon>Mortierellomycetes</taxon>
        <taxon>Mortierellales</taxon>
        <taxon>Mortierellaceae</taxon>
        <taxon>Mortierella</taxon>
    </lineage>
</organism>
<protein>
    <recommendedName>
        <fullName evidence="2">Protein kinase domain-containing protein</fullName>
    </recommendedName>
</protein>
<dbReference type="SUPFAM" id="SSF81901">
    <property type="entry name" value="HCP-like"/>
    <property type="match status" value="3"/>
</dbReference>
<dbReference type="InterPro" id="IPR006597">
    <property type="entry name" value="Sel1-like"/>
</dbReference>
<dbReference type="PROSITE" id="PS00108">
    <property type="entry name" value="PROTEIN_KINASE_ST"/>
    <property type="match status" value="1"/>
</dbReference>
<dbReference type="Gene3D" id="1.25.40.10">
    <property type="entry name" value="Tetratricopeptide repeat domain"/>
    <property type="match status" value="3"/>
</dbReference>
<dbReference type="InterPro" id="IPR050767">
    <property type="entry name" value="Sel1_AlgK"/>
</dbReference>
<dbReference type="Gene3D" id="1.10.510.10">
    <property type="entry name" value="Transferase(Phosphotransferase) domain 1"/>
    <property type="match status" value="1"/>
</dbReference>
<feature type="domain" description="Protein kinase" evidence="2">
    <location>
        <begin position="13"/>
        <end position="259"/>
    </location>
</feature>
<dbReference type="Proteomes" id="UP000738359">
    <property type="component" value="Unassembled WGS sequence"/>
</dbReference>
<dbReference type="InterPro" id="IPR000719">
    <property type="entry name" value="Prot_kinase_dom"/>
</dbReference>
<comment type="caution">
    <text evidence="3">The sequence shown here is derived from an EMBL/GenBank/DDBJ whole genome shotgun (WGS) entry which is preliminary data.</text>
</comment>
<dbReference type="InterPro" id="IPR011009">
    <property type="entry name" value="Kinase-like_dom_sf"/>
</dbReference>
<dbReference type="InterPro" id="IPR001245">
    <property type="entry name" value="Ser-Thr/Tyr_kinase_cat_dom"/>
</dbReference>
<dbReference type="Pfam" id="PF07714">
    <property type="entry name" value="PK_Tyr_Ser-Thr"/>
    <property type="match status" value="1"/>
</dbReference>
<dbReference type="PANTHER" id="PTHR11102">
    <property type="entry name" value="SEL-1-LIKE PROTEIN"/>
    <property type="match status" value="1"/>
</dbReference>
<dbReference type="GO" id="GO:0004672">
    <property type="term" value="F:protein kinase activity"/>
    <property type="evidence" value="ECO:0007669"/>
    <property type="project" value="InterPro"/>
</dbReference>
<dbReference type="PRINTS" id="PR00109">
    <property type="entry name" value="TYRKINASE"/>
</dbReference>
<dbReference type="PANTHER" id="PTHR11102:SF160">
    <property type="entry name" value="ERAD-ASSOCIATED E3 UBIQUITIN-PROTEIN LIGASE COMPONENT HRD3"/>
    <property type="match status" value="1"/>
</dbReference>
<dbReference type="EMBL" id="JAAAHY010001444">
    <property type="protein sequence ID" value="KAF9949164.1"/>
    <property type="molecule type" value="Genomic_DNA"/>
</dbReference>
<dbReference type="SMART" id="SM00671">
    <property type="entry name" value="SEL1"/>
    <property type="match status" value="10"/>
</dbReference>
<evidence type="ECO:0000256" key="1">
    <source>
        <dbReference type="ARBA" id="ARBA00038101"/>
    </source>
</evidence>
<evidence type="ECO:0000313" key="4">
    <source>
        <dbReference type="Proteomes" id="UP000738359"/>
    </source>
</evidence>
<sequence>MFNWSLSFNTGNIKLGKKIGHGYQAEIFKAKYGRTGLDEVVVKRFLDSTDKSTKQEVAIIQQLTHKNIVQFYHVHHDMIVMEYVEGGNLTDAIKGKALKSWEVKTRIAKDISLGLAYLHSQGIIHCDIKSANILLTEHKEARICDFGLAMRVGEPGGGGGTLQWMAPELLCHPPLHSSKSDVYALGMVMWEMASESTQPYREHTPDGATYCIMHGILEECPDKTPETYAAIVQACWTLDPDKRPAAIDVLPEVVPSPHLKEGPEHQQRITTNNGKMDHYLKALAKTFQTNESARFREIVKDGAMLRGAKTMDWFDSSAGGTESANAMFRMGTMYYSGRGVPLDYGEAMEWYLAASEAGVAVAMFKISQMYQYGHGVDKDDQEAISWYSRGEEAVNEQARTNNRIVHHDASVSEHHARTMEWFLNDTEGESADANRQIGDLYSWGDDLIKDYNRAMQWYLKASDGGNGTAMSRIGFMYDQGHHVDQDYAKAMEWHLKASDTGHATAKRSIGNMYYLGQGLKQDYTKAMEWYLKAIDAGDDVAKRFIGNMYNLGQGVKQDYVKAMEWYLKASDTADSTATGFIGMMYHEGLGAEQDCDKAMEWYLKASDAGNAFAKYSIGSLYVYGQGVEQDYTKAMEWYIKASDAGDATAMRSIGTMYTDGRGVEQDYAKAMKWYLKACDAGDDVAKRLIGTMYTDGRGVEQDYAKAMEWLLKASDAGDDVAKRVIGGTYAKGRGLAQDHDKTGVKMRAAQNFRFLHRPERLYVAQPP</sequence>
<keyword evidence="4" id="KW-1185">Reference proteome</keyword>
<dbReference type="Pfam" id="PF08238">
    <property type="entry name" value="Sel1"/>
    <property type="match status" value="10"/>
</dbReference>
<evidence type="ECO:0000313" key="3">
    <source>
        <dbReference type="EMBL" id="KAF9949164.1"/>
    </source>
</evidence>
<evidence type="ECO:0000259" key="2">
    <source>
        <dbReference type="PROSITE" id="PS50011"/>
    </source>
</evidence>
<dbReference type="SUPFAM" id="SSF56112">
    <property type="entry name" value="Protein kinase-like (PK-like)"/>
    <property type="match status" value="1"/>
</dbReference>
<accession>A0A9P6IV09</accession>
<dbReference type="InterPro" id="IPR011990">
    <property type="entry name" value="TPR-like_helical_dom_sf"/>
</dbReference>
<reference evidence="3" key="1">
    <citation type="journal article" date="2020" name="Fungal Divers.">
        <title>Resolving the Mortierellaceae phylogeny through synthesis of multi-gene phylogenetics and phylogenomics.</title>
        <authorList>
            <person name="Vandepol N."/>
            <person name="Liber J."/>
            <person name="Desiro A."/>
            <person name="Na H."/>
            <person name="Kennedy M."/>
            <person name="Barry K."/>
            <person name="Grigoriev I.V."/>
            <person name="Miller A.N."/>
            <person name="O'Donnell K."/>
            <person name="Stajich J.E."/>
            <person name="Bonito G."/>
        </authorList>
    </citation>
    <scope>NUCLEOTIDE SEQUENCE</scope>
    <source>
        <strain evidence="3">CK1249</strain>
    </source>
</reference>
<dbReference type="PROSITE" id="PS50011">
    <property type="entry name" value="PROTEIN_KINASE_DOM"/>
    <property type="match status" value="1"/>
</dbReference>
<gene>
    <name evidence="3" type="ORF">BGZ70_001906</name>
</gene>
<dbReference type="GO" id="GO:0005524">
    <property type="term" value="F:ATP binding"/>
    <property type="evidence" value="ECO:0007669"/>
    <property type="project" value="InterPro"/>
</dbReference>
<name>A0A9P6IV09_MORAP</name>
<comment type="similarity">
    <text evidence="1">Belongs to the sel-1 family.</text>
</comment>
<proteinExistence type="inferred from homology"/>
<dbReference type="AlphaFoldDB" id="A0A9P6IV09"/>
<dbReference type="OrthoDB" id="272077at2759"/>
<dbReference type="InterPro" id="IPR008271">
    <property type="entry name" value="Ser/Thr_kinase_AS"/>
</dbReference>
<dbReference type="SMART" id="SM00220">
    <property type="entry name" value="S_TKc"/>
    <property type="match status" value="1"/>
</dbReference>